<accession>A0A1Q5Q0H4</accession>
<dbReference type="AlphaFoldDB" id="A0A1Q5Q0H4"/>
<reference evidence="4" key="1">
    <citation type="submission" date="2016-12" db="EMBL/GenBank/DDBJ databases">
        <authorList>
            <person name="Meng X."/>
        </authorList>
    </citation>
    <scope>NUCLEOTIDE SEQUENCE [LARGE SCALE GENOMIC DNA]</scope>
    <source>
        <strain evidence="4">DSM 19116</strain>
    </source>
</reference>
<dbReference type="EMBL" id="MQVR01000066">
    <property type="protein sequence ID" value="OKL53364.1"/>
    <property type="molecule type" value="Genomic_DNA"/>
</dbReference>
<evidence type="ECO:0000313" key="3">
    <source>
        <dbReference type="EMBL" id="OKL53364.1"/>
    </source>
</evidence>
<dbReference type="InterPro" id="IPR010799">
    <property type="entry name" value="MlrC_C"/>
</dbReference>
<dbReference type="RefSeq" id="WP_073717179.1">
    <property type="nucleotide sequence ID" value="NZ_MQVR01000066.1"/>
</dbReference>
<feature type="domain" description="Microcystin LR degradation protein MlrC C-terminal" evidence="1">
    <location>
        <begin position="299"/>
        <end position="474"/>
    </location>
</feature>
<feature type="domain" description="Microcystin LR degradation protein MlrC N-terminal" evidence="2">
    <location>
        <begin position="11"/>
        <end position="289"/>
    </location>
</feature>
<dbReference type="InterPro" id="IPR015995">
    <property type="entry name" value="MlrC_N"/>
</dbReference>
<sequence>MSTNSAPTRPRVAIVGIHIESSTFSPQLAVADDFEIRRGSEILERYSWIEETWSQAICWCPIFHARALPGGVLVRETYEGWKTEILTGLRELGEIDGLFFDIHGAMSVVGLDDAEGDLITAIREVIGADPLVGASMDLHGNVSHELFTGCDLLTCYRMAPHEDALESRRRAMRTLALRVLSGAGKPHKALVHIPILLPGEMTSTRLEPARRLYGKIPWLEAQPGVIDAAFWIGFAWADQPRCTAAVVLTGDDARLIEKLASDWAQEIWDARHEFEFVAPVASMADCLTWASTAKRPTFISDTGDNPGAGGGNDTTCALAEMLTYELVMSGDLSAIVASLHDAASVARAVEAGAGGVADFTVGGVIDARDPGPQAITARVETIANDPLGGTTAVLRVLLRDGAETGLRVIVTERRKQYSDLASFTLLGLDPTATDIVVVKIGYLEPDLFEMQRDWTMALTPGGVDQDLKRLGHEKITRPMFPFDDFEDPALTVIMG</sequence>
<comment type="caution">
    <text evidence="3">The sequence shown here is derived from an EMBL/GenBank/DDBJ whole genome shotgun (WGS) entry which is preliminary data.</text>
</comment>
<dbReference type="Pfam" id="PF07171">
    <property type="entry name" value="MlrC_C"/>
    <property type="match status" value="1"/>
</dbReference>
<dbReference type="STRING" id="208480.SAMN02910418_01664"/>
<evidence type="ECO:0000259" key="1">
    <source>
        <dbReference type="Pfam" id="PF07171"/>
    </source>
</evidence>
<evidence type="ECO:0000259" key="2">
    <source>
        <dbReference type="Pfam" id="PF07364"/>
    </source>
</evidence>
<name>A0A1Q5Q0H4_9ACTO</name>
<protein>
    <submittedName>
        <fullName evidence="3">Microcystin degradation protein MlrC</fullName>
    </submittedName>
</protein>
<organism evidence="3 4">
    <name type="scientific">Bowdeniella nasicola</name>
    <dbReference type="NCBI Taxonomy" id="208480"/>
    <lineage>
        <taxon>Bacteria</taxon>
        <taxon>Bacillati</taxon>
        <taxon>Actinomycetota</taxon>
        <taxon>Actinomycetes</taxon>
        <taxon>Actinomycetales</taxon>
        <taxon>Actinomycetaceae</taxon>
        <taxon>Bowdeniella</taxon>
    </lineage>
</organism>
<dbReference type="PIRSF" id="PIRSF012702">
    <property type="entry name" value="UCP012702"/>
    <property type="match status" value="1"/>
</dbReference>
<gene>
    <name evidence="3" type="ORF">BSZ39_09920</name>
</gene>
<dbReference type="OrthoDB" id="9815420at2"/>
<keyword evidence="4" id="KW-1185">Reference proteome</keyword>
<proteinExistence type="predicted"/>
<dbReference type="Pfam" id="PF07364">
    <property type="entry name" value="DUF1485"/>
    <property type="match status" value="1"/>
</dbReference>
<evidence type="ECO:0000313" key="4">
    <source>
        <dbReference type="Proteomes" id="UP000185628"/>
    </source>
</evidence>
<dbReference type="Proteomes" id="UP000185628">
    <property type="component" value="Unassembled WGS sequence"/>
</dbReference>
<dbReference type="InterPro" id="IPR009197">
    <property type="entry name" value="MlrC"/>
</dbReference>